<dbReference type="PRINTS" id="PR00190">
    <property type="entry name" value="ACTIN"/>
</dbReference>
<evidence type="ECO:0008006" key="7">
    <source>
        <dbReference type="Google" id="ProtNLM"/>
    </source>
</evidence>
<comment type="similarity">
    <text evidence="2 4">Belongs to the actin family.</text>
</comment>
<dbReference type="SUPFAM" id="SSF53067">
    <property type="entry name" value="Actin-like ATPase domain"/>
    <property type="match status" value="2"/>
</dbReference>
<organism evidence="5 6">
    <name type="scientific">Myodes glareolus</name>
    <name type="common">Bank vole</name>
    <name type="synonym">Clethrionomys glareolus</name>
    <dbReference type="NCBI Taxonomy" id="447135"/>
    <lineage>
        <taxon>Eukaryota</taxon>
        <taxon>Metazoa</taxon>
        <taxon>Chordata</taxon>
        <taxon>Craniata</taxon>
        <taxon>Vertebrata</taxon>
        <taxon>Euteleostomi</taxon>
        <taxon>Mammalia</taxon>
        <taxon>Eutheria</taxon>
        <taxon>Euarchontoglires</taxon>
        <taxon>Glires</taxon>
        <taxon>Rodentia</taxon>
        <taxon>Myomorpha</taxon>
        <taxon>Muroidea</taxon>
        <taxon>Cricetidae</taxon>
        <taxon>Arvicolinae</taxon>
        <taxon>Myodes</taxon>
    </lineage>
</organism>
<comment type="caution">
    <text evidence="5">The sequence shown here is derived from an EMBL/GenBank/DDBJ whole genome shotgun (WGS) entry which is preliminary data.</text>
</comment>
<dbReference type="EMBL" id="JBBHLL010000432">
    <property type="protein sequence ID" value="KAK7803115.1"/>
    <property type="molecule type" value="Genomic_DNA"/>
</dbReference>
<comment type="subcellular location">
    <subcellularLocation>
        <location evidence="1">Cytoplasm</location>
        <location evidence="1">Cytoskeleton</location>
    </subcellularLocation>
</comment>
<name>A0AAW0HNE1_MYOGA</name>
<evidence type="ECO:0000256" key="2">
    <source>
        <dbReference type="ARBA" id="ARBA00006752"/>
    </source>
</evidence>
<keyword evidence="6" id="KW-1185">Reference proteome</keyword>
<dbReference type="InterPro" id="IPR043129">
    <property type="entry name" value="ATPase_NBD"/>
</dbReference>
<dbReference type="FunFam" id="3.90.640.10:FF:000007">
    <property type="entry name" value="Actin like 7B"/>
    <property type="match status" value="1"/>
</dbReference>
<dbReference type="Gene3D" id="3.30.420.40">
    <property type="match status" value="3"/>
</dbReference>
<evidence type="ECO:0000313" key="6">
    <source>
        <dbReference type="Proteomes" id="UP001488838"/>
    </source>
</evidence>
<dbReference type="Gene3D" id="3.90.640.10">
    <property type="entry name" value="Actin, Chain A, domain 4"/>
    <property type="match status" value="1"/>
</dbReference>
<dbReference type="PANTHER" id="PTHR11937">
    <property type="entry name" value="ACTIN"/>
    <property type="match status" value="1"/>
</dbReference>
<dbReference type="Proteomes" id="UP001488838">
    <property type="component" value="Unassembled WGS sequence"/>
</dbReference>
<keyword evidence="3" id="KW-0206">Cytoskeleton</keyword>
<dbReference type="GO" id="GO:0005856">
    <property type="term" value="C:cytoskeleton"/>
    <property type="evidence" value="ECO:0007669"/>
    <property type="project" value="UniProtKB-SubCell"/>
</dbReference>
<dbReference type="Pfam" id="PF00022">
    <property type="entry name" value="Actin"/>
    <property type="match status" value="1"/>
</dbReference>
<evidence type="ECO:0000313" key="5">
    <source>
        <dbReference type="EMBL" id="KAK7803115.1"/>
    </source>
</evidence>
<dbReference type="SMART" id="SM00268">
    <property type="entry name" value="ACTIN"/>
    <property type="match status" value="1"/>
</dbReference>
<sequence>MDHTPLICDYGSGFSKVGFAGTEAPRAVFPTILGNLKHNLKPELILKTLDSSDDLMALAHVRKRKPGTVGPAPACHSQGLSCPTCVFQNLLVGVEEKDWFIGAEARNNLEKLNLHYPITRGAITNWDNVEKIWHHSFYQVLHVAPEQHPIMITEPPLNSTDVKCRMTQILFETFNVPALHMANQGVLSMYAAGRTSGTTIESGEGMTYFVPIIDGYPLQLSSTKLDIAGQDLTAYLLKLLSDSGSLLVSTADREYIRDLKEKHCYVALDYDLEVSKNIVPSQQKKFQLPDGKEVNLDQEALTCSEALFNTSLIGRNNPGIHMQAQQSITSCDHSHWKTLFGHIMLSGGTGAFSGLRLRLQREISKLVSPDVCVKVATSPYAKYGAWVGASILCSLPMFKNMWVTSHEYREIGPSIMCRRNL</sequence>
<evidence type="ECO:0000256" key="4">
    <source>
        <dbReference type="RuleBase" id="RU000487"/>
    </source>
</evidence>
<dbReference type="InterPro" id="IPR004000">
    <property type="entry name" value="Actin"/>
</dbReference>
<protein>
    <recommendedName>
        <fullName evidence="7">Actin</fullName>
    </recommendedName>
</protein>
<evidence type="ECO:0000256" key="1">
    <source>
        <dbReference type="ARBA" id="ARBA00004245"/>
    </source>
</evidence>
<accession>A0AAW0HNE1</accession>
<evidence type="ECO:0000256" key="3">
    <source>
        <dbReference type="ARBA" id="ARBA00023212"/>
    </source>
</evidence>
<dbReference type="AlphaFoldDB" id="A0AAW0HNE1"/>
<reference evidence="5 6" key="1">
    <citation type="journal article" date="2023" name="bioRxiv">
        <title>Conserved and derived expression patterns and positive selection on dental genes reveal complex evolutionary context of ever-growing rodent molars.</title>
        <authorList>
            <person name="Calamari Z.T."/>
            <person name="Song A."/>
            <person name="Cohen E."/>
            <person name="Akter M."/>
            <person name="Roy R.D."/>
            <person name="Hallikas O."/>
            <person name="Christensen M.M."/>
            <person name="Li P."/>
            <person name="Marangoni P."/>
            <person name="Jernvall J."/>
            <person name="Klein O.D."/>
        </authorList>
    </citation>
    <scope>NUCLEOTIDE SEQUENCE [LARGE SCALE GENOMIC DNA]</scope>
    <source>
        <strain evidence="5">V071</strain>
    </source>
</reference>
<keyword evidence="3" id="KW-0963">Cytoplasm</keyword>
<dbReference type="FunFam" id="3.30.420.40:FF:000050">
    <property type="entry name" value="Actin, alpha skeletal muscle"/>
    <property type="match status" value="1"/>
</dbReference>
<proteinExistence type="inferred from homology"/>
<gene>
    <name evidence="5" type="ORF">U0070_015185</name>
</gene>